<organism evidence="3 4">
    <name type="scientific">Volvox africanus</name>
    <dbReference type="NCBI Taxonomy" id="51714"/>
    <lineage>
        <taxon>Eukaryota</taxon>
        <taxon>Viridiplantae</taxon>
        <taxon>Chlorophyta</taxon>
        <taxon>core chlorophytes</taxon>
        <taxon>Chlorophyceae</taxon>
        <taxon>CS clade</taxon>
        <taxon>Chlamydomonadales</taxon>
        <taxon>Volvocaceae</taxon>
        <taxon>Volvox</taxon>
    </lineage>
</organism>
<dbReference type="EMBL" id="BNCO01000072">
    <property type="protein sequence ID" value="GIL65088.1"/>
    <property type="molecule type" value="Genomic_DNA"/>
</dbReference>
<protein>
    <recommendedName>
        <fullName evidence="5">Sulfotransferase</fullName>
    </recommendedName>
</protein>
<evidence type="ECO:0000313" key="3">
    <source>
        <dbReference type="EMBL" id="GIL65088.1"/>
    </source>
</evidence>
<evidence type="ECO:0008006" key="5">
    <source>
        <dbReference type="Google" id="ProtNLM"/>
    </source>
</evidence>
<dbReference type="AlphaFoldDB" id="A0A8J4BM35"/>
<feature type="transmembrane region" description="Helical" evidence="2">
    <location>
        <begin position="29"/>
        <end position="48"/>
    </location>
</feature>
<keyword evidence="2" id="KW-0472">Membrane</keyword>
<feature type="transmembrane region" description="Helical" evidence="2">
    <location>
        <begin position="60"/>
        <end position="81"/>
    </location>
</feature>
<proteinExistence type="predicted"/>
<dbReference type="InterPro" id="IPR027417">
    <property type="entry name" value="P-loop_NTPase"/>
</dbReference>
<dbReference type="SUPFAM" id="SSF52540">
    <property type="entry name" value="P-loop containing nucleoside triphosphate hydrolases"/>
    <property type="match status" value="1"/>
</dbReference>
<comment type="caution">
    <text evidence="3">The sequence shown here is derived from an EMBL/GenBank/DDBJ whole genome shotgun (WGS) entry which is preliminary data.</text>
</comment>
<name>A0A8J4BM35_9CHLO</name>
<keyword evidence="4" id="KW-1185">Reference proteome</keyword>
<reference evidence="3" key="1">
    <citation type="journal article" date="2021" name="Proc. Natl. Acad. Sci. U.S.A.">
        <title>Three genomes in the algal genus Volvox reveal the fate of a haploid sex-determining region after a transition to homothallism.</title>
        <authorList>
            <person name="Yamamoto K."/>
            <person name="Hamaji T."/>
            <person name="Kawai-Toyooka H."/>
            <person name="Matsuzaki R."/>
            <person name="Takahashi F."/>
            <person name="Nishimura Y."/>
            <person name="Kawachi M."/>
            <person name="Noguchi H."/>
            <person name="Minakuchi Y."/>
            <person name="Umen J.G."/>
            <person name="Toyoda A."/>
            <person name="Nozaki H."/>
        </authorList>
    </citation>
    <scope>NUCLEOTIDE SEQUENCE</scope>
    <source>
        <strain evidence="3">NIES-3780</strain>
    </source>
</reference>
<dbReference type="Gene3D" id="3.40.50.300">
    <property type="entry name" value="P-loop containing nucleotide triphosphate hydrolases"/>
    <property type="match status" value="1"/>
</dbReference>
<dbReference type="PANTHER" id="PTHR36451">
    <property type="entry name" value="PAPS-DEPENDENT SULFOTRANSFERASE STF3"/>
    <property type="match status" value="1"/>
</dbReference>
<feature type="region of interest" description="Disordered" evidence="1">
    <location>
        <begin position="280"/>
        <end position="302"/>
    </location>
</feature>
<sequence>MDRCSGQGCSGSPLPPYHYIRKHRWAIKLNFLSGITLVPWLTLLFRHGHSIDWLTYPHRVLFLSFMAVVNTFMAFFDWLLFSRAIAAQPLHPEPVFILGHPRTGTTHIHNLLANDPRFAFATTFHAGFPSSFLSLEPARGLLSGLLERQRPMDNMALHWDLPAEDEIAVNLLTGGDSPYLALVFPRLWRPLLRSYLTFGASGQTGTVHSVSGERGGGAEPAREREQVLVVPREAGSDNKPVSEATDDPRVSAAFRRWLAAFTWFMRKVTYRYVRTNRVRNRNHNQRGQHGVSHGDQAPQPPMLLIKSPVHTARLGIWLRLYPRARFIFIHRHPLEVFQSAANMADTYYWYTYLQRPTDQVTNDFIMDQYDIMYKSYMSERERVPAGRLVEVGFSELESDPLGVLRRIYHQFGWDEQYDMLTSRFRSYVVSLADFKKNHFNSLSPDVEAVIRERWAESSKALGYT</sequence>
<gene>
    <name evidence="3" type="ORF">Vafri_18861</name>
</gene>
<keyword evidence="2" id="KW-0812">Transmembrane</keyword>
<dbReference type="PANTHER" id="PTHR36451:SF1">
    <property type="entry name" value="OMEGA-HYDROXY-BETA-DIHYDROMENAQUINONE-9 SULFOTRANSFERASE STF3"/>
    <property type="match status" value="1"/>
</dbReference>
<accession>A0A8J4BM35</accession>
<dbReference type="Pfam" id="PF13469">
    <property type="entry name" value="Sulfotransfer_3"/>
    <property type="match status" value="2"/>
</dbReference>
<dbReference type="Proteomes" id="UP000747399">
    <property type="component" value="Unassembled WGS sequence"/>
</dbReference>
<evidence type="ECO:0000313" key="4">
    <source>
        <dbReference type="Proteomes" id="UP000747399"/>
    </source>
</evidence>
<keyword evidence="2" id="KW-1133">Transmembrane helix</keyword>
<evidence type="ECO:0000256" key="2">
    <source>
        <dbReference type="SAM" id="Phobius"/>
    </source>
</evidence>
<evidence type="ECO:0000256" key="1">
    <source>
        <dbReference type="SAM" id="MobiDB-lite"/>
    </source>
</evidence>
<dbReference type="InterPro" id="IPR052736">
    <property type="entry name" value="Stf3_sulfotransferase"/>
</dbReference>